<dbReference type="ExpressionAtlas" id="A0A654ER92">
    <property type="expression patterns" value="baseline and differential"/>
</dbReference>
<dbReference type="CDD" id="cd22162">
    <property type="entry name" value="F-box_AtSKIP3-like"/>
    <property type="match status" value="1"/>
</dbReference>
<dbReference type="InterPro" id="IPR036047">
    <property type="entry name" value="F-box-like_dom_sf"/>
</dbReference>
<dbReference type="Pfam" id="PF14299">
    <property type="entry name" value="PP2"/>
    <property type="match status" value="1"/>
</dbReference>
<dbReference type="SUPFAM" id="SSF81383">
    <property type="entry name" value="F-box domain"/>
    <property type="match status" value="1"/>
</dbReference>
<dbReference type="InterPro" id="IPR001810">
    <property type="entry name" value="F-box_dom"/>
</dbReference>
<gene>
    <name evidence="2" type="ORF">AN1_LOCUS7283</name>
</gene>
<protein>
    <recommendedName>
        <fullName evidence="1">F-box domain-containing protein</fullName>
    </recommendedName>
</protein>
<feature type="domain" description="F-box" evidence="1">
    <location>
        <begin position="51"/>
        <end position="91"/>
    </location>
</feature>
<name>A0A654ER92_ARATH</name>
<dbReference type="InterPro" id="IPR025886">
    <property type="entry name" value="PP2-like"/>
</dbReference>
<dbReference type="Gene3D" id="1.20.1280.50">
    <property type="match status" value="1"/>
</dbReference>
<evidence type="ECO:0000313" key="2">
    <source>
        <dbReference type="EMBL" id="VYS51816.1"/>
    </source>
</evidence>
<reference evidence="2 3" key="1">
    <citation type="submission" date="2019-11" db="EMBL/GenBank/DDBJ databases">
        <authorList>
            <person name="Jiao W.-B."/>
            <person name="Schneeberger K."/>
        </authorList>
    </citation>
    <scope>NUCLEOTIDE SEQUENCE [LARGE SCALE GENOMIC DNA]</scope>
    <source>
        <strain evidence="3">cv. An-1</strain>
    </source>
</reference>
<dbReference type="Proteomes" id="UP000426265">
    <property type="component" value="Unassembled WGS sequence"/>
</dbReference>
<accession>A0A654ER92</accession>
<dbReference type="PANTHER" id="PTHR32278">
    <property type="entry name" value="F-BOX DOMAIN-CONTAINING PROTEIN"/>
    <property type="match status" value="1"/>
</dbReference>
<organism evidence="2 3">
    <name type="scientific">Arabidopsis thaliana</name>
    <name type="common">Mouse-ear cress</name>
    <dbReference type="NCBI Taxonomy" id="3702"/>
    <lineage>
        <taxon>Eukaryota</taxon>
        <taxon>Viridiplantae</taxon>
        <taxon>Streptophyta</taxon>
        <taxon>Embryophyta</taxon>
        <taxon>Tracheophyta</taxon>
        <taxon>Spermatophyta</taxon>
        <taxon>Magnoliopsida</taxon>
        <taxon>eudicotyledons</taxon>
        <taxon>Gunneridae</taxon>
        <taxon>Pentapetalae</taxon>
        <taxon>rosids</taxon>
        <taxon>malvids</taxon>
        <taxon>Brassicales</taxon>
        <taxon>Brassicaceae</taxon>
        <taxon>Camelineae</taxon>
        <taxon>Arabidopsis</taxon>
    </lineage>
</organism>
<dbReference type="PANTHER" id="PTHR32278:SF119">
    <property type="entry name" value="F-BOX PROTEIN PP2-B10-RELATED"/>
    <property type="match status" value="1"/>
</dbReference>
<dbReference type="EMBL" id="CACRSJ010000105">
    <property type="protein sequence ID" value="VYS51816.1"/>
    <property type="molecule type" value="Genomic_DNA"/>
</dbReference>
<dbReference type="FunFam" id="1.20.1280.50:FF:000112">
    <property type="entry name" value="F-box protein PP2-B1"/>
    <property type="match status" value="1"/>
</dbReference>
<evidence type="ECO:0000259" key="1">
    <source>
        <dbReference type="SMART" id="SM00256"/>
    </source>
</evidence>
<dbReference type="AlphaFoldDB" id="A0A654ER92"/>
<dbReference type="SMART" id="SM00256">
    <property type="entry name" value="FBOX"/>
    <property type="match status" value="1"/>
</dbReference>
<proteinExistence type="predicted"/>
<sequence>MNKTRNVQETRALLAIKGHFHKFVERLKTLKLFLASEKSHGVSELSPFDSLPEVCISLIISFTSPRDACVVALVSKTFESAANSNIAWEKFIPPEYPSMVCGSQYYTSKKELFFDLCHNSLLIDDGEKSFWIERASGKRCIMLSVMSLSILKGVSPRYCEWRPYHESSGLSRFENIVELLKVREFGIRGRMNTRDLSPRTRYSVYIVFKITENYFGFGDVAIEAVVGVVGHEPSRRSICFDEFPRKGRGRRRRKDVWMEIELGEFFNEGGLGNSDEIEMSALECPEQPYWKCGLIIQGIEIRPTKLQY</sequence>
<evidence type="ECO:0000313" key="3">
    <source>
        <dbReference type="Proteomes" id="UP000426265"/>
    </source>
</evidence>
<dbReference type="Pfam" id="PF00646">
    <property type="entry name" value="F-box"/>
    <property type="match status" value="1"/>
</dbReference>